<organism evidence="2 3">
    <name type="scientific">Lentzea waywayandensis</name>
    <dbReference type="NCBI Taxonomy" id="84724"/>
    <lineage>
        <taxon>Bacteria</taxon>
        <taxon>Bacillati</taxon>
        <taxon>Actinomycetota</taxon>
        <taxon>Actinomycetes</taxon>
        <taxon>Pseudonocardiales</taxon>
        <taxon>Pseudonocardiaceae</taxon>
        <taxon>Lentzea</taxon>
    </lineage>
</organism>
<evidence type="ECO:0000256" key="1">
    <source>
        <dbReference type="SAM" id="Phobius"/>
    </source>
</evidence>
<accession>A0A1I6FHH9</accession>
<reference evidence="3" key="1">
    <citation type="submission" date="2016-10" db="EMBL/GenBank/DDBJ databases">
        <authorList>
            <person name="Varghese N."/>
            <person name="Submissions S."/>
        </authorList>
    </citation>
    <scope>NUCLEOTIDE SEQUENCE [LARGE SCALE GENOMIC DNA]</scope>
    <source>
        <strain evidence="3">DSM 44232</strain>
    </source>
</reference>
<dbReference type="AlphaFoldDB" id="A0A1I6FHH9"/>
<dbReference type="InterPro" id="IPR019662">
    <property type="entry name" value="DUF2516"/>
</dbReference>
<dbReference type="EMBL" id="FOYL01000019">
    <property type="protein sequence ID" value="SFR29406.1"/>
    <property type="molecule type" value="Genomic_DNA"/>
</dbReference>
<protein>
    <recommendedName>
        <fullName evidence="4">DUF2516 domain-containing protein</fullName>
    </recommendedName>
</protein>
<dbReference type="Pfam" id="PF10724">
    <property type="entry name" value="DUF2516"/>
    <property type="match status" value="1"/>
</dbReference>
<evidence type="ECO:0008006" key="4">
    <source>
        <dbReference type="Google" id="ProtNLM"/>
    </source>
</evidence>
<dbReference type="STRING" id="84724.SAMN04488564_11950"/>
<keyword evidence="1" id="KW-0812">Transmembrane</keyword>
<feature type="transmembrane region" description="Helical" evidence="1">
    <location>
        <begin position="15"/>
        <end position="33"/>
    </location>
</feature>
<sequence length="105" mass="11667">MFYVPIFSIWNLDGIVYFFADLGFSIFGLFAFFHALSQRPDAYTAIERMTKPAWMGITGGGTAALLLFGPGGVGSIFWLAGLIAVLVYMVDVRPKLIEVQRGPRW</sequence>
<evidence type="ECO:0000313" key="3">
    <source>
        <dbReference type="Proteomes" id="UP000198583"/>
    </source>
</evidence>
<evidence type="ECO:0000313" key="2">
    <source>
        <dbReference type="EMBL" id="SFR29406.1"/>
    </source>
</evidence>
<keyword evidence="1" id="KW-1133">Transmembrane helix</keyword>
<proteinExistence type="predicted"/>
<name>A0A1I6FHH9_9PSEU</name>
<gene>
    <name evidence="2" type="ORF">SAMN04488564_11950</name>
</gene>
<keyword evidence="1" id="KW-0472">Membrane</keyword>
<dbReference type="Proteomes" id="UP000198583">
    <property type="component" value="Unassembled WGS sequence"/>
</dbReference>
<keyword evidence="3" id="KW-1185">Reference proteome</keyword>
<feature type="transmembrane region" description="Helical" evidence="1">
    <location>
        <begin position="53"/>
        <end position="69"/>
    </location>
</feature>